<dbReference type="SMART" id="SM00530">
    <property type="entry name" value="HTH_XRE"/>
    <property type="match status" value="1"/>
</dbReference>
<dbReference type="InterPro" id="IPR001387">
    <property type="entry name" value="Cro/C1-type_HTH"/>
</dbReference>
<feature type="region of interest" description="Disordered" evidence="2">
    <location>
        <begin position="70"/>
        <end position="126"/>
    </location>
</feature>
<feature type="compositionally biased region" description="Low complexity" evidence="2">
    <location>
        <begin position="195"/>
        <end position="206"/>
    </location>
</feature>
<feature type="domain" description="HTH cro/C1-type" evidence="3">
    <location>
        <begin position="8"/>
        <end position="62"/>
    </location>
</feature>
<dbReference type="PANTHER" id="PTHR46558">
    <property type="entry name" value="TRACRIPTIONAL REGULATORY PROTEIN-RELATED-RELATED"/>
    <property type="match status" value="1"/>
</dbReference>
<feature type="region of interest" description="Disordered" evidence="2">
    <location>
        <begin position="143"/>
        <end position="162"/>
    </location>
</feature>
<comment type="caution">
    <text evidence="4">The sequence shown here is derived from an EMBL/GenBank/DDBJ whole genome shotgun (WGS) entry which is preliminary data.</text>
</comment>
<sequence>MSLVSENIRYLRKLNGLTQEQFARRLGIKRSLVGAYEEARANPNPNNMIAIAKAFNVTVENLQRQDLRKLRETPNLSFDRGAGQSSSSSIPSRSIFREPAPEPADDSLFADDPLPMADNRPDLSDVPKPLASVLEKYYRAPSAVPPPAGPQPASGLPFEAPVISDPVRPGSVMAERGNLPVPPEAPRPVPPAPNPADRAPFEVRSSPAPVVPEPAGAGPLVFNNAYEQPAPSPIAQPREETGLPPIPLVMQYQFSEYAQRSGQHDYINRLPSLRLPTLPVGHYRAFEADGDFSLPGALLVGQFVRNWFDIVDGRLYVLMLAGQRLDGARILCRRVFNQVKIKGTLLLTADSPHVPSREVPLKEVQELWEVKAFFSQQLPDPAPNLDRLRQLVEEMRFEVDRIK</sequence>
<dbReference type="SUPFAM" id="SSF47413">
    <property type="entry name" value="lambda repressor-like DNA-binding domains"/>
    <property type="match status" value="1"/>
</dbReference>
<reference evidence="4 5" key="1">
    <citation type="submission" date="2019-10" db="EMBL/GenBank/DDBJ databases">
        <title>Rudanella paleaurantiibacter sp. nov., isolated from sludge.</title>
        <authorList>
            <person name="Xu S.Q."/>
        </authorList>
    </citation>
    <scope>NUCLEOTIDE SEQUENCE [LARGE SCALE GENOMIC DNA]</scope>
    <source>
        <strain evidence="4 5">HX-22-17</strain>
    </source>
</reference>
<dbReference type="PROSITE" id="PS50943">
    <property type="entry name" value="HTH_CROC1"/>
    <property type="match status" value="1"/>
</dbReference>
<feature type="compositionally biased region" description="Low complexity" evidence="2">
    <location>
        <begin position="85"/>
        <end position="94"/>
    </location>
</feature>
<dbReference type="CDD" id="cd00093">
    <property type="entry name" value="HTH_XRE"/>
    <property type="match status" value="1"/>
</dbReference>
<dbReference type="AlphaFoldDB" id="A0A7J5U105"/>
<gene>
    <name evidence="4" type="ORF">F5984_13960</name>
</gene>
<dbReference type="Pfam" id="PF01381">
    <property type="entry name" value="HTH_3"/>
    <property type="match status" value="1"/>
</dbReference>
<dbReference type="Proteomes" id="UP000488299">
    <property type="component" value="Unassembled WGS sequence"/>
</dbReference>
<protein>
    <submittedName>
        <fullName evidence="4">Helix-turn-helix domain-containing protein</fullName>
    </submittedName>
</protein>
<evidence type="ECO:0000313" key="5">
    <source>
        <dbReference type="Proteomes" id="UP000488299"/>
    </source>
</evidence>
<organism evidence="4 5">
    <name type="scientific">Rudanella paleaurantiibacter</name>
    <dbReference type="NCBI Taxonomy" id="2614655"/>
    <lineage>
        <taxon>Bacteria</taxon>
        <taxon>Pseudomonadati</taxon>
        <taxon>Bacteroidota</taxon>
        <taxon>Cytophagia</taxon>
        <taxon>Cytophagales</taxon>
        <taxon>Cytophagaceae</taxon>
        <taxon>Rudanella</taxon>
    </lineage>
</organism>
<dbReference type="GO" id="GO:0003677">
    <property type="term" value="F:DNA binding"/>
    <property type="evidence" value="ECO:0007669"/>
    <property type="project" value="UniProtKB-KW"/>
</dbReference>
<keyword evidence="5" id="KW-1185">Reference proteome</keyword>
<dbReference type="PANTHER" id="PTHR46558:SF11">
    <property type="entry name" value="HTH-TYPE TRANSCRIPTIONAL REGULATOR XRE"/>
    <property type="match status" value="1"/>
</dbReference>
<name>A0A7J5U105_9BACT</name>
<dbReference type="EMBL" id="WELI01000005">
    <property type="protein sequence ID" value="KAB7730270.1"/>
    <property type="molecule type" value="Genomic_DNA"/>
</dbReference>
<dbReference type="InterPro" id="IPR010982">
    <property type="entry name" value="Lambda_DNA-bd_dom_sf"/>
</dbReference>
<proteinExistence type="predicted"/>
<accession>A0A7J5U105</accession>
<keyword evidence="1" id="KW-0238">DNA-binding</keyword>
<evidence type="ECO:0000256" key="1">
    <source>
        <dbReference type="ARBA" id="ARBA00023125"/>
    </source>
</evidence>
<evidence type="ECO:0000259" key="3">
    <source>
        <dbReference type="PROSITE" id="PS50943"/>
    </source>
</evidence>
<evidence type="ECO:0000313" key="4">
    <source>
        <dbReference type="EMBL" id="KAB7730270.1"/>
    </source>
</evidence>
<dbReference type="RefSeq" id="WP_152124867.1">
    <property type="nucleotide sequence ID" value="NZ_WELI01000005.1"/>
</dbReference>
<evidence type="ECO:0000256" key="2">
    <source>
        <dbReference type="SAM" id="MobiDB-lite"/>
    </source>
</evidence>
<feature type="region of interest" description="Disordered" evidence="2">
    <location>
        <begin position="167"/>
        <end position="206"/>
    </location>
</feature>
<feature type="compositionally biased region" description="Pro residues" evidence="2">
    <location>
        <begin position="180"/>
        <end position="194"/>
    </location>
</feature>
<dbReference type="Gene3D" id="1.10.260.40">
    <property type="entry name" value="lambda repressor-like DNA-binding domains"/>
    <property type="match status" value="1"/>
</dbReference>